<dbReference type="PANTHER" id="PTHR10695:SF46">
    <property type="entry name" value="BIFUNCTIONAL COENZYME A SYNTHASE-RELATED"/>
    <property type="match status" value="1"/>
</dbReference>
<dbReference type="InterPro" id="IPR027417">
    <property type="entry name" value="P-loop_NTPase"/>
</dbReference>
<dbReference type="Pfam" id="PF01121">
    <property type="entry name" value="CoaE"/>
    <property type="match status" value="1"/>
</dbReference>
<sequence length="139" mass="15783">MDRKTMRELVFADVEAKNKLEQLLHPLIRETVLEELAHISASYTLLAVPLLVETGTYLKMVNRVLVIDCEEATQIHRVMARSKLTEAEVRAIMLKQASRKARLAFADDVINNDGTSDSLQSQVDTLDTLYNELSRQINQ</sequence>
<dbReference type="PROSITE" id="PS51219">
    <property type="entry name" value="DPCK"/>
    <property type="match status" value="1"/>
</dbReference>
<evidence type="ECO:0000256" key="2">
    <source>
        <dbReference type="ARBA" id="ARBA00022741"/>
    </source>
</evidence>
<dbReference type="GO" id="GO:0005737">
    <property type="term" value="C:cytoplasm"/>
    <property type="evidence" value="ECO:0007669"/>
    <property type="project" value="UniProtKB-UniRule"/>
</dbReference>
<keyword evidence="2" id="KW-0547">Nucleotide-binding</keyword>
<comment type="caution">
    <text evidence="6">The sequence shown here is derived from an EMBL/GenBank/DDBJ whole genome shotgun (WGS) entry which is preliminary data.</text>
</comment>
<dbReference type="PANTHER" id="PTHR10695">
    <property type="entry name" value="DEPHOSPHO-COA KINASE-RELATED"/>
    <property type="match status" value="1"/>
</dbReference>
<dbReference type="InterPro" id="IPR001977">
    <property type="entry name" value="Depp_CoAkinase"/>
</dbReference>
<dbReference type="Gene3D" id="3.40.50.300">
    <property type="entry name" value="P-loop containing nucleotide triphosphate hydrolases"/>
    <property type="match status" value="1"/>
</dbReference>
<keyword evidence="6" id="KW-0418">Kinase</keyword>
<gene>
    <name evidence="6" type="ORF">HNQ59_000641</name>
</gene>
<dbReference type="Proteomes" id="UP000575898">
    <property type="component" value="Unassembled WGS sequence"/>
</dbReference>
<keyword evidence="4" id="KW-0173">Coenzyme A biosynthesis</keyword>
<evidence type="ECO:0000256" key="4">
    <source>
        <dbReference type="ARBA" id="ARBA00022993"/>
    </source>
</evidence>
<protein>
    <recommendedName>
        <fullName evidence="5">Dephospho-CoA kinase</fullName>
        <ecNumber evidence="5">2.7.1.24</ecNumber>
    </recommendedName>
</protein>
<proteinExistence type="inferred from homology"/>
<evidence type="ECO:0000256" key="5">
    <source>
        <dbReference type="NCBIfam" id="TIGR00152"/>
    </source>
</evidence>
<organism evidence="6 7">
    <name type="scientific">Chitinivorax tropicus</name>
    <dbReference type="NCBI Taxonomy" id="714531"/>
    <lineage>
        <taxon>Bacteria</taxon>
        <taxon>Pseudomonadati</taxon>
        <taxon>Pseudomonadota</taxon>
        <taxon>Betaproteobacteria</taxon>
        <taxon>Chitinivorax</taxon>
    </lineage>
</organism>
<dbReference type="EMBL" id="JACHHY010000003">
    <property type="protein sequence ID" value="MBB5017377.1"/>
    <property type="molecule type" value="Genomic_DNA"/>
</dbReference>
<evidence type="ECO:0000313" key="7">
    <source>
        <dbReference type="Proteomes" id="UP000575898"/>
    </source>
</evidence>
<evidence type="ECO:0000313" key="6">
    <source>
        <dbReference type="EMBL" id="MBB5017377.1"/>
    </source>
</evidence>
<dbReference type="CDD" id="cd02022">
    <property type="entry name" value="DPCK"/>
    <property type="match status" value="1"/>
</dbReference>
<keyword evidence="3" id="KW-0067">ATP-binding</keyword>
<dbReference type="GO" id="GO:0015937">
    <property type="term" value="P:coenzyme A biosynthetic process"/>
    <property type="evidence" value="ECO:0007669"/>
    <property type="project" value="UniProtKB-UniRule"/>
</dbReference>
<evidence type="ECO:0000256" key="1">
    <source>
        <dbReference type="ARBA" id="ARBA00009018"/>
    </source>
</evidence>
<dbReference type="NCBIfam" id="TIGR00152">
    <property type="entry name" value="dephospho-CoA kinase"/>
    <property type="match status" value="1"/>
</dbReference>
<dbReference type="EC" id="2.7.1.24" evidence="5"/>
<evidence type="ECO:0000256" key="3">
    <source>
        <dbReference type="ARBA" id="ARBA00022840"/>
    </source>
</evidence>
<comment type="similarity">
    <text evidence="1">Belongs to the CoaE family.</text>
</comment>
<reference evidence="6 7" key="1">
    <citation type="submission" date="2020-08" db="EMBL/GenBank/DDBJ databases">
        <title>Genomic Encyclopedia of Type Strains, Phase IV (KMG-IV): sequencing the most valuable type-strain genomes for metagenomic binning, comparative biology and taxonomic classification.</title>
        <authorList>
            <person name="Goeker M."/>
        </authorList>
    </citation>
    <scope>NUCLEOTIDE SEQUENCE [LARGE SCALE GENOMIC DNA]</scope>
    <source>
        <strain evidence="6 7">DSM 27165</strain>
    </source>
</reference>
<dbReference type="GO" id="GO:0004140">
    <property type="term" value="F:dephospho-CoA kinase activity"/>
    <property type="evidence" value="ECO:0007669"/>
    <property type="project" value="UniProtKB-UniRule"/>
</dbReference>
<name>A0A840MKK0_9PROT</name>
<keyword evidence="7" id="KW-1185">Reference proteome</keyword>
<keyword evidence="6" id="KW-0808">Transferase</keyword>
<dbReference type="AlphaFoldDB" id="A0A840MKK0"/>
<accession>A0A840MKK0</accession>
<dbReference type="GO" id="GO:0005524">
    <property type="term" value="F:ATP binding"/>
    <property type="evidence" value="ECO:0007669"/>
    <property type="project" value="UniProtKB-KW"/>
</dbReference>
<dbReference type="SUPFAM" id="SSF52540">
    <property type="entry name" value="P-loop containing nucleoside triphosphate hydrolases"/>
    <property type="match status" value="1"/>
</dbReference>